<evidence type="ECO:0000313" key="2">
    <source>
        <dbReference type="Proteomes" id="UP000614469"/>
    </source>
</evidence>
<comment type="caution">
    <text evidence="1">The sequence shown here is derived from an EMBL/GenBank/DDBJ whole genome shotgun (WGS) entry which is preliminary data.</text>
</comment>
<dbReference type="EMBL" id="JACNJN010000117">
    <property type="protein sequence ID" value="MBC8335622.1"/>
    <property type="molecule type" value="Genomic_DNA"/>
</dbReference>
<dbReference type="Proteomes" id="UP000614469">
    <property type="component" value="Unassembled WGS sequence"/>
</dbReference>
<proteinExistence type="predicted"/>
<gene>
    <name evidence="1" type="ORF">H8E29_10175</name>
</gene>
<protein>
    <submittedName>
        <fullName evidence="1">Uncharacterized protein</fullName>
    </submittedName>
</protein>
<organism evidence="1 2">
    <name type="scientific">Candidatus Desulfolinea nitratireducens</name>
    <dbReference type="NCBI Taxonomy" id="2841698"/>
    <lineage>
        <taxon>Bacteria</taxon>
        <taxon>Bacillati</taxon>
        <taxon>Chloroflexota</taxon>
        <taxon>Anaerolineae</taxon>
        <taxon>Anaerolineales</taxon>
        <taxon>Anaerolineales incertae sedis</taxon>
        <taxon>Candidatus Desulfolinea</taxon>
    </lineage>
</organism>
<accession>A0A8J6TJJ8</accession>
<reference evidence="1 2" key="1">
    <citation type="submission" date="2020-08" db="EMBL/GenBank/DDBJ databases">
        <title>Bridging the membrane lipid divide: bacteria of the FCB group superphylum have the potential to synthesize archaeal ether lipids.</title>
        <authorList>
            <person name="Villanueva L."/>
            <person name="Von Meijenfeldt F.A.B."/>
            <person name="Westbye A.B."/>
            <person name="Yadav S."/>
            <person name="Hopmans E.C."/>
            <person name="Dutilh B.E."/>
            <person name="Sinninghe Damste J.S."/>
        </authorList>
    </citation>
    <scope>NUCLEOTIDE SEQUENCE [LARGE SCALE GENOMIC DNA]</scope>
    <source>
        <strain evidence="1">NIOZ-UU36</strain>
    </source>
</reference>
<evidence type="ECO:0000313" key="1">
    <source>
        <dbReference type="EMBL" id="MBC8335622.1"/>
    </source>
</evidence>
<sequence>MRLTLHDIVKFRGDRLFNGAVNIDWFLTDEEKRRKAAESFVFHGPKYHGVTQDDIGHAHGHQLQDTASFACKIVRRCSGLEDQPFTLAIAGYGTGKSHFALTMATILSESSGVTAESIISAMKAADASIGTEIHTMLHEESRPCLIIALNGMRNFDLTAEFTRQVILQLRAKGLDTSPLDDLRPRFKQAATLIRMAGESVIEELLDTLDVPDVDTALSALEEQDEHIYSKVQEFFASQGMPIRALGGESVRDVIDVVSREYCGTDNPFRHALILFDEFGRYTEFATVRSQVAGSGVLQDLFEGVQAHADTTTFVGFIQFELNAYVQRVAPEYKNDILRYITRYQSASKVYLSINLETLIAHLIDKQKITGFNTWFDDEQSYAESRTFTTDLHNWFPQSRNYRLWTDVDSFHTVIRKGCWPLSPLSTWFLFSLTAAGKHLQERSALTLLGDFFQRSQELEAESEKTWVLAPVSLWSDELQQELISSEESGQQGSITHAYASVYARYGTRLSEDVIHILRSVILASKMGLQVVSRDESINALAKFAGLSSDCTREGINLLQNEYNILEWDERFKQFDILSDAVPRTQFLSFLRQRVASTYDENGKAKLFASKAAKWCDLLDDLECDFAERNSITTTEWRYQGVTSNLETFEPQIRIAADRWTKAIDVNEPRGTVIYCYVEQNRDPQTVTFDVKKILRATIRNLGVGVNALPILVILLCDEEGILGQALAELAVLEDSISAEDRARFGNLIGAHQEKMHQVVRSQIEKLTKQRRYITTLKNELEANRLSRVGTELFERIYKRSLPFPFDGFSTARGNAADSCQELIIDLLRGSLDYDAVISKPVKIKNRALTTLNSSWAVFTKTGKISRRPTNPVVRTVTEKWDDILQSDHQQFLVGEVLRQLCLLPYGANIASAGLLFGVYVAPRSEQLVIVRDGEQYAITQWLQEGVFKRKFLDITALQNVELAFTGEASSEWENLLDEWEQSESYLSKCSFLKRALELKERIPVPPTCSYRFIHLEEQAREAAKDIIKMKKKQDAAFNKFENGEKRKNVSLLSWGAVELLELKERMISELPIWEKNQIEEMEPHIEFIIQLIVQVFPIWLAGQSPDNNTPDAVGDFKHKMLRLVGSNLNRLGLTALSEELELHTKHVIRQAETIAETNQLVRDVRSWLDQHIDVLRIMRVAEIRGLRDVGKKFSTKLQGISRRIKMDQVSILRTELADFLGKLQKAETSLVKRASRLWNSNIRNEKELDEYIEEVDFLINTFEGCTIDVDDLRIMKRALYAYKRYYDQLNDDSLSWSEFELLAKKLCQEANNKFGAEEALPWPVDDMFETLVRIILRHRKEYSKKWIESIETNVLDIDKMSVGEANQLHSKTMNPPAILSDEHAKRLSRVIRRIEKRLESLKLEWLIEKFRELPKIAQKKFLEMIR</sequence>
<name>A0A8J6TJJ8_9CHLR</name>